<organism evidence="2 3">
    <name type="scientific">Cardiocondyla obscurior</name>
    <dbReference type="NCBI Taxonomy" id="286306"/>
    <lineage>
        <taxon>Eukaryota</taxon>
        <taxon>Metazoa</taxon>
        <taxon>Ecdysozoa</taxon>
        <taxon>Arthropoda</taxon>
        <taxon>Hexapoda</taxon>
        <taxon>Insecta</taxon>
        <taxon>Pterygota</taxon>
        <taxon>Neoptera</taxon>
        <taxon>Endopterygota</taxon>
        <taxon>Hymenoptera</taxon>
        <taxon>Apocrita</taxon>
        <taxon>Aculeata</taxon>
        <taxon>Formicoidea</taxon>
        <taxon>Formicidae</taxon>
        <taxon>Myrmicinae</taxon>
        <taxon>Cardiocondyla</taxon>
    </lineage>
</organism>
<comment type="caution">
    <text evidence="2">The sequence shown here is derived from an EMBL/GenBank/DDBJ whole genome shotgun (WGS) entry which is preliminary data.</text>
</comment>
<protein>
    <submittedName>
        <fullName evidence="2">Uncharacterized protein</fullName>
    </submittedName>
</protein>
<sequence>MDSFRGGQAGATDSSHVLLPPPSLLPLSHVHTAYPSFSFVRSLALHFSLIVSLSFYVFVFLFLARCARANQSGLAVRAVALAQSTNGVMQRG</sequence>
<dbReference type="AlphaFoldDB" id="A0AAW2GMR4"/>
<name>A0AAW2GMR4_9HYME</name>
<keyword evidence="1" id="KW-1133">Transmembrane helix</keyword>
<evidence type="ECO:0000313" key="2">
    <source>
        <dbReference type="EMBL" id="KAL0128963.1"/>
    </source>
</evidence>
<accession>A0AAW2GMR4</accession>
<keyword evidence="1" id="KW-0812">Transmembrane</keyword>
<keyword evidence="3" id="KW-1185">Reference proteome</keyword>
<evidence type="ECO:0000256" key="1">
    <source>
        <dbReference type="SAM" id="Phobius"/>
    </source>
</evidence>
<feature type="transmembrane region" description="Helical" evidence="1">
    <location>
        <begin position="43"/>
        <end position="64"/>
    </location>
</feature>
<keyword evidence="1" id="KW-0472">Membrane</keyword>
<proteinExistence type="predicted"/>
<reference evidence="2 3" key="1">
    <citation type="submission" date="2023-03" db="EMBL/GenBank/DDBJ databases">
        <title>High recombination rates correlate with genetic variation in Cardiocondyla obscurior ants.</title>
        <authorList>
            <person name="Errbii M."/>
        </authorList>
    </citation>
    <scope>NUCLEOTIDE SEQUENCE [LARGE SCALE GENOMIC DNA]</scope>
    <source>
        <strain evidence="2">Alpha-2009</strain>
        <tissue evidence="2">Whole body</tissue>
    </source>
</reference>
<dbReference type="Proteomes" id="UP001430953">
    <property type="component" value="Unassembled WGS sequence"/>
</dbReference>
<dbReference type="EMBL" id="JADYXP020000003">
    <property type="protein sequence ID" value="KAL0128963.1"/>
    <property type="molecule type" value="Genomic_DNA"/>
</dbReference>
<evidence type="ECO:0000313" key="3">
    <source>
        <dbReference type="Proteomes" id="UP001430953"/>
    </source>
</evidence>
<gene>
    <name evidence="2" type="ORF">PUN28_003974</name>
</gene>